<dbReference type="PANTHER" id="PTHR34315">
    <property type="match status" value="1"/>
</dbReference>
<dbReference type="AlphaFoldDB" id="A0A9P4YZL3"/>
<dbReference type="GeneID" id="55971437"/>
<comment type="caution">
    <text evidence="1">The sequence shown here is derived from an EMBL/GenBank/DDBJ whole genome shotgun (WGS) entry which is preliminary data.</text>
</comment>
<dbReference type="GO" id="GO:0051213">
    <property type="term" value="F:dioxygenase activity"/>
    <property type="evidence" value="ECO:0007669"/>
    <property type="project" value="UniProtKB-KW"/>
</dbReference>
<dbReference type="Proteomes" id="UP000749293">
    <property type="component" value="Unassembled WGS sequence"/>
</dbReference>
<dbReference type="OrthoDB" id="121380at2759"/>
<keyword evidence="2" id="KW-1185">Reference proteome</keyword>
<dbReference type="PANTHER" id="PTHR34315:SF1">
    <property type="entry name" value="INTRADIOL RING-CLEAVAGE DIOXYGENASES DOMAIN-CONTAINING PROTEIN-RELATED"/>
    <property type="match status" value="1"/>
</dbReference>
<feature type="non-terminal residue" evidence="1">
    <location>
        <position position="1"/>
    </location>
</feature>
<sequence length="195" mass="20837">AVTLPGIYSDVASGGNYYTDAPENTGNIFLRSPQLTDLDGSVEGRYPQTITDRTMFDVTASYVGQVYSDQDFIYQVETQYSPYICNQQPFTLSADDSLLAGGIAIRDLVVQYTFQGEEVSGGILAWLPSGVNAAHAADARAAAICHAGGGQNNDVVVVVVVVVLVRAKSSLRLSTLIFRNYLRGYVVTGLGINVG</sequence>
<gene>
    <name evidence="1" type="ORF">GMORB2_5209</name>
</gene>
<keyword evidence="1" id="KW-0560">Oxidoreductase</keyword>
<protein>
    <submittedName>
        <fullName evidence="1">Dioxygenase</fullName>
    </submittedName>
</protein>
<keyword evidence="1" id="KW-0223">Dioxygenase</keyword>
<evidence type="ECO:0000313" key="1">
    <source>
        <dbReference type="EMBL" id="KAF4124543.1"/>
    </source>
</evidence>
<evidence type="ECO:0000313" key="2">
    <source>
        <dbReference type="Proteomes" id="UP000749293"/>
    </source>
</evidence>
<accession>A0A9P4YZL3</accession>
<organism evidence="1 2">
    <name type="scientific">Geosmithia morbida</name>
    <dbReference type="NCBI Taxonomy" id="1094350"/>
    <lineage>
        <taxon>Eukaryota</taxon>
        <taxon>Fungi</taxon>
        <taxon>Dikarya</taxon>
        <taxon>Ascomycota</taxon>
        <taxon>Pezizomycotina</taxon>
        <taxon>Sordariomycetes</taxon>
        <taxon>Hypocreomycetidae</taxon>
        <taxon>Hypocreales</taxon>
        <taxon>Bionectriaceae</taxon>
        <taxon>Geosmithia</taxon>
    </lineage>
</organism>
<reference evidence="1" key="1">
    <citation type="submission" date="2020-03" db="EMBL/GenBank/DDBJ databases">
        <title>Site-based positive gene gene selection in Geosmithia morbida across the United States reveals a broad range of putative effectors and factors for local host and environmental adapation.</title>
        <authorList>
            <person name="Onufrak A."/>
            <person name="Murdoch R.W."/>
            <person name="Gazis R."/>
            <person name="Huff M."/>
            <person name="Staton M."/>
            <person name="Klingeman W."/>
            <person name="Hadziabdic D."/>
        </authorList>
    </citation>
    <scope>NUCLEOTIDE SEQUENCE</scope>
    <source>
        <strain evidence="1">1262</strain>
    </source>
</reference>
<proteinExistence type="predicted"/>
<name>A0A9P4YZL3_9HYPO</name>
<dbReference type="EMBL" id="JAANYQ010000004">
    <property type="protein sequence ID" value="KAF4124543.1"/>
    <property type="molecule type" value="Genomic_DNA"/>
</dbReference>
<dbReference type="RefSeq" id="XP_035323195.1">
    <property type="nucleotide sequence ID" value="XM_035467183.1"/>
</dbReference>